<keyword evidence="3" id="KW-1185">Reference proteome</keyword>
<gene>
    <name evidence="2" type="primary">213</name>
    <name evidence="2" type="ORF">SEA_ANNADREAMY_213</name>
</gene>
<reference evidence="2 3" key="1">
    <citation type="submission" date="2018-06" db="EMBL/GenBank/DDBJ databases">
        <authorList>
            <person name="Moussa A."/>
            <person name="Couoh J.M."/>
            <person name="Harbem L."/>
            <person name="Okocha J.C."/>
            <person name="Taylor D."/>
            <person name="Teutsch A.B."/>
            <person name="Smith B.R."/>
            <person name="Suri N."/>
            <person name="Layton S.R."/>
            <person name="Kim T."/>
            <person name="Hughes L.E."/>
            <person name="Garlena R.A."/>
            <person name="Russell D.A."/>
            <person name="Pope W.H."/>
            <person name="Jacobs-Sera D."/>
            <person name="Hatfull G.F."/>
        </authorList>
    </citation>
    <scope>NUCLEOTIDE SEQUENCE [LARGE SCALE GENOMIC DNA]</scope>
</reference>
<dbReference type="EMBL" id="MH536811">
    <property type="protein sequence ID" value="AXG66298.1"/>
    <property type="molecule type" value="Genomic_DNA"/>
</dbReference>
<accession>A0A345GTM6</accession>
<dbReference type="KEGG" id="vg:55609355"/>
<dbReference type="GeneID" id="55609355"/>
<keyword evidence="1" id="KW-0472">Membrane</keyword>
<evidence type="ECO:0000256" key="1">
    <source>
        <dbReference type="SAM" id="Phobius"/>
    </source>
</evidence>
<proteinExistence type="predicted"/>
<dbReference type="RefSeq" id="YP_009839147.1">
    <property type="nucleotide sequence ID" value="NC_048719.1"/>
</dbReference>
<keyword evidence="1" id="KW-1133">Transmembrane helix</keyword>
<organism evidence="2 3">
    <name type="scientific">Streptomyces phage Annadreamy</name>
    <dbReference type="NCBI Taxonomy" id="2250335"/>
    <lineage>
        <taxon>Viruses</taxon>
        <taxon>Duplodnaviria</taxon>
        <taxon>Heunggongvirae</taxon>
        <taxon>Uroviricota</taxon>
        <taxon>Caudoviricetes</taxon>
        <taxon>Stanwilliamsviridae</taxon>
        <taxon>Loccivirinae</taxon>
        <taxon>Annadreamyvirus</taxon>
        <taxon>Annadreamyvirus annadreamy</taxon>
    </lineage>
</organism>
<name>A0A345GTM6_9CAUD</name>
<feature type="transmembrane region" description="Helical" evidence="1">
    <location>
        <begin position="7"/>
        <end position="29"/>
    </location>
</feature>
<sequence length="34" mass="3604">MIVVRALILFVVGILGGILGLYLGFLMAINGWLG</sequence>
<evidence type="ECO:0000313" key="3">
    <source>
        <dbReference type="Proteomes" id="UP000259354"/>
    </source>
</evidence>
<protein>
    <submittedName>
        <fullName evidence="2">Uncharacterized protein</fullName>
    </submittedName>
</protein>
<keyword evidence="1" id="KW-0812">Transmembrane</keyword>
<evidence type="ECO:0000313" key="2">
    <source>
        <dbReference type="EMBL" id="AXG66298.1"/>
    </source>
</evidence>
<dbReference type="Proteomes" id="UP000259354">
    <property type="component" value="Segment"/>
</dbReference>